<dbReference type="FunFam" id="3.40.309.10:FF:000012">
    <property type="entry name" value="Betaine aldehyde dehydrogenase"/>
    <property type="match status" value="1"/>
</dbReference>
<dbReference type="PROSITE" id="PS00687">
    <property type="entry name" value="ALDEHYDE_DEHYDR_GLU"/>
    <property type="match status" value="1"/>
</dbReference>
<dbReference type="Gene3D" id="3.40.605.10">
    <property type="entry name" value="Aldehyde Dehydrogenase, Chain A, domain 1"/>
    <property type="match status" value="1"/>
</dbReference>
<proteinExistence type="inferred from homology"/>
<evidence type="ECO:0000313" key="7">
    <source>
        <dbReference type="Proteomes" id="UP000190989"/>
    </source>
</evidence>
<protein>
    <submittedName>
        <fullName evidence="6">Aldehyde dehydrogenase (Acceptor)</fullName>
    </submittedName>
</protein>
<dbReference type="PROSITE" id="PS00070">
    <property type="entry name" value="ALDEHYDE_DEHYDR_CYS"/>
    <property type="match status" value="1"/>
</dbReference>
<dbReference type="InterPro" id="IPR016162">
    <property type="entry name" value="Ald_DH_N"/>
</dbReference>
<dbReference type="EMBL" id="FVZE01000023">
    <property type="protein sequence ID" value="SLK12914.1"/>
    <property type="molecule type" value="Genomic_DNA"/>
</dbReference>
<keyword evidence="2 4" id="KW-0560">Oxidoreductase</keyword>
<feature type="active site" evidence="3">
    <location>
        <position position="263"/>
    </location>
</feature>
<reference evidence="7" key="1">
    <citation type="submission" date="2017-02" db="EMBL/GenBank/DDBJ databases">
        <authorList>
            <person name="Varghese N."/>
            <person name="Submissions S."/>
        </authorList>
    </citation>
    <scope>NUCLEOTIDE SEQUENCE [LARGE SCALE GENOMIC DNA]</scope>
    <source>
        <strain evidence="7">SM117</strain>
    </source>
</reference>
<dbReference type="InterPro" id="IPR016161">
    <property type="entry name" value="Ald_DH/histidinol_DH"/>
</dbReference>
<organism evidence="6 7">
    <name type="scientific">Novosphingobium mathurense</name>
    <dbReference type="NCBI Taxonomy" id="428990"/>
    <lineage>
        <taxon>Bacteria</taxon>
        <taxon>Pseudomonadati</taxon>
        <taxon>Pseudomonadota</taxon>
        <taxon>Alphaproteobacteria</taxon>
        <taxon>Sphingomonadales</taxon>
        <taxon>Sphingomonadaceae</taxon>
        <taxon>Novosphingobium</taxon>
    </lineage>
</organism>
<dbReference type="RefSeq" id="WP_176168180.1">
    <property type="nucleotide sequence ID" value="NZ_FVZE01000023.1"/>
</dbReference>
<dbReference type="Gene3D" id="3.40.309.10">
    <property type="entry name" value="Aldehyde Dehydrogenase, Chain A, domain 2"/>
    <property type="match status" value="1"/>
</dbReference>
<gene>
    <name evidence="6" type="ORF">SAMN06295987_1234</name>
</gene>
<evidence type="ECO:0000256" key="2">
    <source>
        <dbReference type="ARBA" id="ARBA00023002"/>
    </source>
</evidence>
<dbReference type="Pfam" id="PF00171">
    <property type="entry name" value="Aldedh"/>
    <property type="match status" value="1"/>
</dbReference>
<dbReference type="STRING" id="428990.SAMN06295987_1234"/>
<dbReference type="InterPro" id="IPR015590">
    <property type="entry name" value="Aldehyde_DH_dom"/>
</dbReference>
<evidence type="ECO:0000256" key="3">
    <source>
        <dbReference type="PROSITE-ProRule" id="PRU10007"/>
    </source>
</evidence>
<dbReference type="SUPFAM" id="SSF53720">
    <property type="entry name" value="ALDH-like"/>
    <property type="match status" value="1"/>
</dbReference>
<comment type="similarity">
    <text evidence="1 4">Belongs to the aldehyde dehydrogenase family.</text>
</comment>
<dbReference type="InterPro" id="IPR016163">
    <property type="entry name" value="Ald_DH_C"/>
</dbReference>
<dbReference type="FunFam" id="3.40.605.10:FF:000007">
    <property type="entry name" value="NAD/NADP-dependent betaine aldehyde dehydrogenase"/>
    <property type="match status" value="1"/>
</dbReference>
<keyword evidence="7" id="KW-1185">Reference proteome</keyword>
<dbReference type="InterPro" id="IPR029510">
    <property type="entry name" value="Ald_DH_CS_GLU"/>
</dbReference>
<evidence type="ECO:0000313" key="6">
    <source>
        <dbReference type="EMBL" id="SLK12914.1"/>
    </source>
</evidence>
<dbReference type="GO" id="GO:0016620">
    <property type="term" value="F:oxidoreductase activity, acting on the aldehyde or oxo group of donors, NAD or NADP as acceptor"/>
    <property type="evidence" value="ECO:0007669"/>
    <property type="project" value="InterPro"/>
</dbReference>
<evidence type="ECO:0000259" key="5">
    <source>
        <dbReference type="Pfam" id="PF00171"/>
    </source>
</evidence>
<feature type="domain" description="Aldehyde dehydrogenase" evidence="5">
    <location>
        <begin position="27"/>
        <end position="486"/>
    </location>
</feature>
<accession>A0A1U6IY25</accession>
<dbReference type="AlphaFoldDB" id="A0A1U6IY25"/>
<dbReference type="Proteomes" id="UP000190989">
    <property type="component" value="Unassembled WGS sequence"/>
</dbReference>
<sequence>MQIEEAELVAAREFAGRDHGLLIGGAWQRGARGGTIESIDPASGETIGAFPAGGAEDIDQAVQAAATALPAWSATRGSDRAKLLWALADKIMANARSLGLLESLDNGMLFRMGMFGAMGAAEGLRYNAGWADKINGESVPVSAPDHQAFTLREPVGVVGLIVPWNFPLAMAVAKIGPALAAGCTVVLKPAELTSLTALRLGELILEAGFPAGVVNIVTGLGAEAGQALVDHPLVAKVAFTGSTATGKRLLAGAAGNLKRLSLELGGKSPVIIFPDADLEAAAESAAMGVFMNSGQICVAGSRVFIHRSIFDQTVERIAARARALRLGRGSAPDTDLGPLISSIQRDRVLGYVEAGRQDGGEILSGGKAAEGPGFFVEPTVFVNVGQEDRIMREEIFGPVVAAAPFDDFDEVIARANDSDYGLSASVWTKDVGTALRSAKAIQAGTVRVNGGTGLDSNMPFGGFKQSGWGRENGRQGIEAFTELKSVSIKL</sequence>
<name>A0A1U6IY25_9SPHN</name>
<dbReference type="PANTHER" id="PTHR11699">
    <property type="entry name" value="ALDEHYDE DEHYDROGENASE-RELATED"/>
    <property type="match status" value="1"/>
</dbReference>
<dbReference type="InterPro" id="IPR016160">
    <property type="entry name" value="Ald_DH_CS_CYS"/>
</dbReference>
<evidence type="ECO:0000256" key="1">
    <source>
        <dbReference type="ARBA" id="ARBA00009986"/>
    </source>
</evidence>
<evidence type="ECO:0000256" key="4">
    <source>
        <dbReference type="RuleBase" id="RU003345"/>
    </source>
</evidence>